<keyword evidence="3" id="KW-1185">Reference proteome</keyword>
<evidence type="ECO:0000313" key="3">
    <source>
        <dbReference type="Proteomes" id="UP000320176"/>
    </source>
</evidence>
<proteinExistence type="predicted"/>
<organism evidence="2 3">
    <name type="scientific">Stieleria varia</name>
    <dbReference type="NCBI Taxonomy" id="2528005"/>
    <lineage>
        <taxon>Bacteria</taxon>
        <taxon>Pseudomonadati</taxon>
        <taxon>Planctomycetota</taxon>
        <taxon>Planctomycetia</taxon>
        <taxon>Pirellulales</taxon>
        <taxon>Pirellulaceae</taxon>
        <taxon>Stieleria</taxon>
    </lineage>
</organism>
<comment type="caution">
    <text evidence="2">The sequence shown here is derived from an EMBL/GenBank/DDBJ whole genome shotgun (WGS) entry which is preliminary data.</text>
</comment>
<reference evidence="2 3" key="1">
    <citation type="submission" date="2019-02" db="EMBL/GenBank/DDBJ databases">
        <title>Deep-cultivation of Planctomycetes and their phenomic and genomic characterization uncovers novel biology.</title>
        <authorList>
            <person name="Wiegand S."/>
            <person name="Jogler M."/>
            <person name="Boedeker C."/>
            <person name="Pinto D."/>
            <person name="Vollmers J."/>
            <person name="Rivas-Marin E."/>
            <person name="Kohn T."/>
            <person name="Peeters S.H."/>
            <person name="Heuer A."/>
            <person name="Rast P."/>
            <person name="Oberbeckmann S."/>
            <person name="Bunk B."/>
            <person name="Jeske O."/>
            <person name="Meyerdierks A."/>
            <person name="Storesund J.E."/>
            <person name="Kallscheuer N."/>
            <person name="Luecker S."/>
            <person name="Lage O.M."/>
            <person name="Pohl T."/>
            <person name="Merkel B.J."/>
            <person name="Hornburger P."/>
            <person name="Mueller R.-W."/>
            <person name="Bruemmer F."/>
            <person name="Labrenz M."/>
            <person name="Spormann A.M."/>
            <person name="Op Den Camp H."/>
            <person name="Overmann J."/>
            <person name="Amann R."/>
            <person name="Jetten M.S.M."/>
            <person name="Mascher T."/>
            <person name="Medema M.H."/>
            <person name="Devos D.P."/>
            <person name="Kaster A.-K."/>
            <person name="Ovreas L."/>
            <person name="Rohde M."/>
            <person name="Galperin M.Y."/>
            <person name="Jogler C."/>
        </authorList>
    </citation>
    <scope>NUCLEOTIDE SEQUENCE [LARGE SCALE GENOMIC DNA]</scope>
    <source>
        <strain evidence="2 3">Pla52n</strain>
    </source>
</reference>
<accession>A0A5C6B176</accession>
<name>A0A5C6B176_9BACT</name>
<dbReference type="Proteomes" id="UP000320176">
    <property type="component" value="Unassembled WGS sequence"/>
</dbReference>
<gene>
    <name evidence="2" type="ORF">Pla52n_12710</name>
</gene>
<feature type="region of interest" description="Disordered" evidence="1">
    <location>
        <begin position="479"/>
        <end position="503"/>
    </location>
</feature>
<dbReference type="AlphaFoldDB" id="A0A5C6B176"/>
<dbReference type="EMBL" id="SJPN01000002">
    <property type="protein sequence ID" value="TWU05557.1"/>
    <property type="molecule type" value="Genomic_DNA"/>
</dbReference>
<evidence type="ECO:0000313" key="2">
    <source>
        <dbReference type="EMBL" id="TWU05557.1"/>
    </source>
</evidence>
<evidence type="ECO:0000256" key="1">
    <source>
        <dbReference type="SAM" id="MobiDB-lite"/>
    </source>
</evidence>
<sequence>MAYPDAPSGRPFYRLSIDMNRITLAIVAIGMVACCQPAVAQLSQWQRDRMVEAAKSSIEQLDADRIPDKDAAEEALHLALYQLQQHLQQKADASNAQAWTDYLAITEMIKALQAEDEKRVLSAAQKIRDRSIGVAPGLEVTAVRGVRDATERLANAYRLSKKEALVKLVTRQLEALAEKWSEVDSVPSVDDAARLTLVLSILQQMNQDVSLLQEARQQFSRPNANVMVGEAFVQRAVQRSINQSRPVRECILGTSISGTAHMMGNVTASLIPSDGAVRVQVALTGQVTSNNTGVNGPVRLRTTGLGQVYSYRTITVSESGVVASPTQTTATLSTQINAIEHPLRLVRRIARKKAAEQKPKADQIALGKLQSQVGTQFADETSQALSKPLPNPMDQLRPWLLRLDLPTPSRNIGSTSDSVYAHAMLRHDWQLASPTSAPPAPGGYEAVVQIHESLIDNSIGHVLSGRTIGEKELQKLLEGRGKNASAASNRDADSDDEESKEPFEIDFTRSRPVVFEAREGKIRIGVRGTRFSQGKKSTEGRIPALEITADYIPVKTTDGVVLLKRDGDVSIEFPGSRSSKIFQAGIRNTIRKRFEDVFPEYLMDQPWTVPPTVTNDAIRNRVYRPRYVTAENGWLTIAVN</sequence>
<protein>
    <submittedName>
        <fullName evidence="2">Uncharacterized protein</fullName>
    </submittedName>
</protein>